<feature type="transmembrane region" description="Helical" evidence="1">
    <location>
        <begin position="220"/>
        <end position="239"/>
    </location>
</feature>
<evidence type="ECO:0000313" key="2">
    <source>
        <dbReference type="EMBL" id="CBY83569.1"/>
    </source>
</evidence>
<feature type="transmembrane region" description="Helical" evidence="1">
    <location>
        <begin position="183"/>
        <end position="208"/>
    </location>
</feature>
<feature type="transmembrane region" description="Helical" evidence="1">
    <location>
        <begin position="51"/>
        <end position="72"/>
    </location>
</feature>
<accession>E7AAV7</accession>
<proteinExistence type="predicted"/>
<name>E7AAV7_HELFC</name>
<gene>
    <name evidence="2" type="ordered locus">Hfelis_14850</name>
</gene>
<dbReference type="AlphaFoldDB" id="E7AAV7"/>
<feature type="transmembrane region" description="Helical" evidence="1">
    <location>
        <begin position="279"/>
        <end position="297"/>
    </location>
</feature>
<dbReference type="GeneID" id="36134030"/>
<organism evidence="2 3">
    <name type="scientific">Helicobacter felis (strain ATCC 49179 / CCUG 28539 / NCTC 12436 / CS1)</name>
    <dbReference type="NCBI Taxonomy" id="936155"/>
    <lineage>
        <taxon>Bacteria</taxon>
        <taxon>Pseudomonadati</taxon>
        <taxon>Campylobacterota</taxon>
        <taxon>Epsilonproteobacteria</taxon>
        <taxon>Campylobacterales</taxon>
        <taxon>Helicobacteraceae</taxon>
        <taxon>Helicobacter</taxon>
    </lineage>
</organism>
<evidence type="ECO:0000256" key="1">
    <source>
        <dbReference type="SAM" id="Phobius"/>
    </source>
</evidence>
<evidence type="ECO:0000313" key="3">
    <source>
        <dbReference type="Proteomes" id="UP000007934"/>
    </source>
</evidence>
<dbReference type="eggNOG" id="COG1807">
    <property type="taxonomic scope" value="Bacteria"/>
</dbReference>
<protein>
    <submittedName>
        <fullName evidence="2">Integral membrane protein</fullName>
    </submittedName>
</protein>
<keyword evidence="3" id="KW-1185">Reference proteome</keyword>
<dbReference type="STRING" id="936155.HFELIS_14850"/>
<sequence>MLGIYQSSLISISYKEALFYFSTPTYLADRLFLQALHHFVNFSSAWISKDIALRLPSLLLHALNVFLIYVLSSKLQPKRTYDPLLSAITFALLPGVQLGAILLGKVSLLLSVALWAILLFNTRYFYVLVVLLAWGDSSCMVLLTAFLLHTLKHKLYYKALSVGVALLFNTLYFKPIFGTPQGFFLDTCFVMLVLYSPCLCLYYLYALYTQVIKKRKQDSLIGLVGAIGFCLPLIFSLRQELPPQFLTYGMLGIPILLKQALSSIRVHLPVFRTHYRIRYSLIFGTLILESFFLWGGYNPMVRTHYIVKELATALQERGIQEIHTFSPKMALRLRFYDINEGGKIFLIESNKPADINISYKHKIVASYNLVRKP</sequence>
<feature type="transmembrane region" description="Helical" evidence="1">
    <location>
        <begin position="155"/>
        <end position="177"/>
    </location>
</feature>
<keyword evidence="1" id="KW-0472">Membrane</keyword>
<dbReference type="KEGG" id="hfe:HFELIS_14850"/>
<keyword evidence="1" id="KW-1133">Transmembrane helix</keyword>
<dbReference type="Proteomes" id="UP000007934">
    <property type="component" value="Chromosome"/>
</dbReference>
<dbReference type="HOGENOM" id="CLU_057288_0_0_7"/>
<dbReference type="RefSeq" id="WP_013469932.1">
    <property type="nucleotide sequence ID" value="NC_014810.2"/>
</dbReference>
<reference evidence="2 3" key="1">
    <citation type="journal article" date="2011" name="Genome Biol. Evol.">
        <title>Comparative whole genome sequence analysis of the carcinogenic bacterial model pathogen Helicobacter felis.</title>
        <authorList>
            <person name="Arnold I.C."/>
            <person name="Zigova Z."/>
            <person name="Holden M."/>
            <person name="Lawley T.D."/>
            <person name="Rad R."/>
            <person name="Dougan G."/>
            <person name="Falkow S."/>
            <person name="Bentley S.D."/>
            <person name="Muller A."/>
        </authorList>
    </citation>
    <scope>NUCLEOTIDE SEQUENCE [LARGE SCALE GENOMIC DNA]</scope>
    <source>
        <strain evidence="3">ATCC 49179 / CCUG 28539 / NCTC 12436 / CS1</strain>
    </source>
</reference>
<dbReference type="EMBL" id="FQ670179">
    <property type="protein sequence ID" value="CBY83569.1"/>
    <property type="molecule type" value="Genomic_DNA"/>
</dbReference>
<feature type="transmembrane region" description="Helical" evidence="1">
    <location>
        <begin position="84"/>
        <end position="104"/>
    </location>
</feature>
<feature type="transmembrane region" description="Helical" evidence="1">
    <location>
        <begin position="245"/>
        <end position="267"/>
    </location>
</feature>
<keyword evidence="1" id="KW-0812">Transmembrane</keyword>